<comment type="caution">
    <text evidence="2">The sequence shown here is derived from an EMBL/GenBank/DDBJ whole genome shotgun (WGS) entry which is preliminary data.</text>
</comment>
<sequence length="134" mass="15483">MDKEKTAMAPPSPSSPDFTNKKDMMFTRNNVQRAVRNVRETDLLGAGLGVPRGDRGKLRVSSEEMRDDEVEEYVTYFMDHDPLASWRRVIVVLDMMKGMERKRVQIRYDIWQSLSQVRTGVARDCVCVDCCFKS</sequence>
<evidence type="ECO:0000313" key="3">
    <source>
        <dbReference type="Proteomes" id="UP001174909"/>
    </source>
</evidence>
<name>A0AA35W2A2_GEOBA</name>
<gene>
    <name evidence="2" type="ORF">GBAR_LOCUS3911</name>
</gene>
<protein>
    <submittedName>
        <fullName evidence="2">Uncharacterized protein</fullName>
    </submittedName>
</protein>
<feature type="region of interest" description="Disordered" evidence="1">
    <location>
        <begin position="1"/>
        <end position="23"/>
    </location>
</feature>
<organism evidence="2 3">
    <name type="scientific">Geodia barretti</name>
    <name type="common">Barrett's horny sponge</name>
    <dbReference type="NCBI Taxonomy" id="519541"/>
    <lineage>
        <taxon>Eukaryota</taxon>
        <taxon>Metazoa</taxon>
        <taxon>Porifera</taxon>
        <taxon>Demospongiae</taxon>
        <taxon>Heteroscleromorpha</taxon>
        <taxon>Tetractinellida</taxon>
        <taxon>Astrophorina</taxon>
        <taxon>Geodiidae</taxon>
        <taxon>Geodia</taxon>
    </lineage>
</organism>
<keyword evidence="3" id="KW-1185">Reference proteome</keyword>
<dbReference type="AlphaFoldDB" id="A0AA35W2A2"/>
<dbReference type="EMBL" id="CASHTH010000561">
    <property type="protein sequence ID" value="CAI8004413.1"/>
    <property type="molecule type" value="Genomic_DNA"/>
</dbReference>
<reference evidence="2" key="1">
    <citation type="submission" date="2023-03" db="EMBL/GenBank/DDBJ databases">
        <authorList>
            <person name="Steffen K."/>
            <person name="Cardenas P."/>
        </authorList>
    </citation>
    <scope>NUCLEOTIDE SEQUENCE</scope>
</reference>
<proteinExistence type="predicted"/>
<accession>A0AA35W2A2</accession>
<evidence type="ECO:0000256" key="1">
    <source>
        <dbReference type="SAM" id="MobiDB-lite"/>
    </source>
</evidence>
<dbReference type="Proteomes" id="UP001174909">
    <property type="component" value="Unassembled WGS sequence"/>
</dbReference>
<evidence type="ECO:0000313" key="2">
    <source>
        <dbReference type="EMBL" id="CAI8004413.1"/>
    </source>
</evidence>